<reference evidence="2" key="1">
    <citation type="submission" date="2018-08" db="EMBL/GenBank/DDBJ databases">
        <title>Murine metabolic-syndrome-specific gut microbial biobank.</title>
        <authorList>
            <person name="Liu C."/>
        </authorList>
    </citation>
    <scope>NUCLEOTIDE SEQUENCE [LARGE SCALE GENOMIC DNA]</scope>
    <source>
        <strain evidence="2">Z82</strain>
    </source>
</reference>
<dbReference type="InterPro" id="IPR007074">
    <property type="entry name" value="LicD/FKTN/FKRP_NTP_transf"/>
</dbReference>
<dbReference type="Pfam" id="PF04991">
    <property type="entry name" value="LicD"/>
    <property type="match status" value="1"/>
</dbReference>
<proteinExistence type="predicted"/>
<protein>
    <submittedName>
        <fullName evidence="2">LicD family protein</fullName>
    </submittedName>
</protein>
<organism evidence="2">
    <name type="scientific">Muribaculaceae bacterium Z82</name>
    <dbReference type="NCBI Taxonomy" id="2304548"/>
    <lineage>
        <taxon>Bacteria</taxon>
        <taxon>Pseudomonadati</taxon>
        <taxon>Bacteroidota</taxon>
        <taxon>Bacteroidia</taxon>
        <taxon>Bacteroidales</taxon>
        <taxon>Muribaculaceae</taxon>
    </lineage>
</organism>
<gene>
    <name evidence="2" type="ORF">D1639_00615</name>
</gene>
<evidence type="ECO:0000259" key="1">
    <source>
        <dbReference type="Pfam" id="PF04991"/>
    </source>
</evidence>
<name>A0A7C9JCD1_9BACT</name>
<sequence>MTPLDLESLRAIELNLADELNRVCRAHGLTCFLAYGSLIGALRHGGFIPWDDDMDFVMLRDQYETLLTNFDRWRNSEYFLLTSYHDGRTPFPFAKLIDVRTCVREQFIRKDVATGVWVDVFPLDDVETGGSGVLTRRAKRAFASAARIGLARSFQMADPAIGSSRVVKMAKRLACPIAHRLDGVKLSRRVDEAARRAGGDGEGEALFVADITAEGNCEKLFSKSLFSEAVDVAFEGKVFTAPIRSDEFLAVQYGDWRTPPPEDARPAHVFKAFVRDGFSIEEVIAGSDVV</sequence>
<evidence type="ECO:0000313" key="2">
    <source>
        <dbReference type="EMBL" id="NBI33561.1"/>
    </source>
</evidence>
<dbReference type="EMBL" id="QWKH01000002">
    <property type="protein sequence ID" value="NBI33561.1"/>
    <property type="molecule type" value="Genomic_DNA"/>
</dbReference>
<dbReference type="AlphaFoldDB" id="A0A7C9JCD1"/>
<comment type="caution">
    <text evidence="2">The sequence shown here is derived from an EMBL/GenBank/DDBJ whole genome shotgun (WGS) entry which is preliminary data.</text>
</comment>
<accession>A0A7C9JCD1</accession>
<dbReference type="PANTHER" id="PTHR43404">
    <property type="entry name" value="LIPOPOLYSACCHARIDE CHOLINEPHOSPHOTRANSFERASE LICD"/>
    <property type="match status" value="1"/>
</dbReference>
<dbReference type="GO" id="GO:0009100">
    <property type="term" value="P:glycoprotein metabolic process"/>
    <property type="evidence" value="ECO:0007669"/>
    <property type="project" value="UniProtKB-ARBA"/>
</dbReference>
<dbReference type="InterPro" id="IPR052942">
    <property type="entry name" value="LPS_cholinephosphotransferase"/>
</dbReference>
<dbReference type="PANTHER" id="PTHR43404:SF2">
    <property type="entry name" value="LIPOPOLYSACCHARIDE CHOLINEPHOSPHOTRANSFERASE LICD"/>
    <property type="match status" value="1"/>
</dbReference>
<feature type="domain" description="LicD/FKTN/FKRP nucleotidyltransferase" evidence="1">
    <location>
        <begin position="24"/>
        <end position="254"/>
    </location>
</feature>